<reference evidence="5" key="1">
    <citation type="journal article" date="2021" name="Mol. Plant Microbe Interact.">
        <title>Telomere to telomere genome assembly of Fusarium musae F31, causal agent of crown rot disease of banana.</title>
        <authorList>
            <person name="Degradi L."/>
            <person name="Tava V."/>
            <person name="Kunova A."/>
            <person name="Cortesi P."/>
            <person name="Saracchi M."/>
            <person name="Pasquali M."/>
        </authorList>
    </citation>
    <scope>NUCLEOTIDE SEQUENCE</scope>
    <source>
        <strain evidence="5">F31</strain>
    </source>
</reference>
<dbReference type="GeneID" id="68315802"/>
<keyword evidence="6" id="KW-1185">Reference proteome</keyword>
<evidence type="ECO:0000313" key="6">
    <source>
        <dbReference type="Proteomes" id="UP000827133"/>
    </source>
</evidence>
<comment type="similarity">
    <text evidence="2">Belongs to the cerato-ulmin hydrophobin family.</text>
</comment>
<proteinExistence type="inferred from homology"/>
<dbReference type="CDD" id="cd23508">
    <property type="entry name" value="hydrophobin_II"/>
    <property type="match status" value="1"/>
</dbReference>
<dbReference type="AlphaFoldDB" id="A0A9P8IN49"/>
<evidence type="ECO:0008006" key="7">
    <source>
        <dbReference type="Google" id="ProtNLM"/>
    </source>
</evidence>
<sequence>MQFYAIASLFLAGTAFAAPATSPNGYDACPDGGLIGTPQCCSLDLAGVLSGECSSPTKTPNSAKEFQEICAASGQKARCCFLSEVFTLGAFCQKPVGVTA</sequence>
<evidence type="ECO:0000313" key="5">
    <source>
        <dbReference type="EMBL" id="KAG9499490.1"/>
    </source>
</evidence>
<feature type="chain" id="PRO_5040385531" description="Hydrophobin" evidence="4">
    <location>
        <begin position="18"/>
        <end position="100"/>
    </location>
</feature>
<feature type="signal peptide" evidence="4">
    <location>
        <begin position="1"/>
        <end position="17"/>
    </location>
</feature>
<keyword evidence="3" id="KW-1015">Disulfide bond</keyword>
<evidence type="ECO:0000256" key="1">
    <source>
        <dbReference type="ARBA" id="ARBA00004196"/>
    </source>
</evidence>
<dbReference type="SUPFAM" id="SSF101751">
    <property type="entry name" value="Hydrophobin II, HfbII"/>
    <property type="match status" value="1"/>
</dbReference>
<evidence type="ECO:0000256" key="2">
    <source>
        <dbReference type="ARBA" id="ARBA00009576"/>
    </source>
</evidence>
<dbReference type="PANTHER" id="PTHR42341:SF1">
    <property type="entry name" value="HYDROPHOBIN"/>
    <property type="match status" value="1"/>
</dbReference>
<dbReference type="GO" id="GO:0005576">
    <property type="term" value="C:extracellular region"/>
    <property type="evidence" value="ECO:0007669"/>
    <property type="project" value="InterPro"/>
</dbReference>
<accession>A0A9P8IN49</accession>
<keyword evidence="4" id="KW-0732">Signal</keyword>
<name>A0A9P8IN49_9HYPO</name>
<dbReference type="EMBL" id="JAHBCI010000006">
    <property type="protein sequence ID" value="KAG9499490.1"/>
    <property type="molecule type" value="Genomic_DNA"/>
</dbReference>
<comment type="caution">
    <text evidence="5">The sequence shown here is derived from an EMBL/GenBank/DDBJ whole genome shotgun (WGS) entry which is preliminary data.</text>
</comment>
<evidence type="ECO:0000256" key="4">
    <source>
        <dbReference type="SAM" id="SignalP"/>
    </source>
</evidence>
<dbReference type="Pfam" id="PF06766">
    <property type="entry name" value="Hydrophobin_2"/>
    <property type="match status" value="1"/>
</dbReference>
<dbReference type="Gene3D" id="3.20.120.10">
    <property type="entry name" value="Hydrophobin"/>
    <property type="match status" value="1"/>
</dbReference>
<evidence type="ECO:0000256" key="3">
    <source>
        <dbReference type="ARBA" id="ARBA00023157"/>
    </source>
</evidence>
<organism evidence="5 6">
    <name type="scientific">Fusarium musae</name>
    <dbReference type="NCBI Taxonomy" id="1042133"/>
    <lineage>
        <taxon>Eukaryota</taxon>
        <taxon>Fungi</taxon>
        <taxon>Dikarya</taxon>
        <taxon>Ascomycota</taxon>
        <taxon>Pezizomycotina</taxon>
        <taxon>Sordariomycetes</taxon>
        <taxon>Hypocreomycetidae</taxon>
        <taxon>Hypocreales</taxon>
        <taxon>Nectriaceae</taxon>
        <taxon>Fusarium</taxon>
    </lineage>
</organism>
<protein>
    <recommendedName>
        <fullName evidence="7">Hydrophobin</fullName>
    </recommendedName>
</protein>
<dbReference type="RefSeq" id="XP_044678490.1">
    <property type="nucleotide sequence ID" value="XM_044825573.1"/>
</dbReference>
<dbReference type="Proteomes" id="UP000827133">
    <property type="component" value="Unassembled WGS sequence"/>
</dbReference>
<gene>
    <name evidence="5" type="ORF">J7337_007946</name>
</gene>
<dbReference type="KEGG" id="fmu:J7337_007946"/>
<comment type="subcellular location">
    <subcellularLocation>
        <location evidence="1">Cell envelope</location>
    </subcellularLocation>
</comment>
<dbReference type="InterPro" id="IPR010636">
    <property type="entry name" value="Class_II_hydrophobin"/>
</dbReference>
<dbReference type="PANTHER" id="PTHR42341">
    <property type="entry name" value="HYDROPHOBIN"/>
    <property type="match status" value="1"/>
</dbReference>
<dbReference type="InterPro" id="IPR036686">
    <property type="entry name" value="Class_II_Hydrophobin_sf"/>
</dbReference>